<keyword evidence="1" id="KW-0472">Membrane</keyword>
<comment type="caution">
    <text evidence="2">The sequence shown here is derived from an EMBL/GenBank/DDBJ whole genome shotgun (WGS) entry which is preliminary data.</text>
</comment>
<dbReference type="Proteomes" id="UP001432027">
    <property type="component" value="Unassembled WGS sequence"/>
</dbReference>
<feature type="transmembrane region" description="Helical" evidence="1">
    <location>
        <begin position="40"/>
        <end position="61"/>
    </location>
</feature>
<dbReference type="AlphaFoldDB" id="A0AAV5S7L9"/>
<evidence type="ECO:0000256" key="1">
    <source>
        <dbReference type="SAM" id="Phobius"/>
    </source>
</evidence>
<gene>
    <name evidence="2" type="ORF">PENTCL1PPCAC_645</name>
</gene>
<reference evidence="2" key="1">
    <citation type="submission" date="2023-10" db="EMBL/GenBank/DDBJ databases">
        <title>Genome assembly of Pristionchus species.</title>
        <authorList>
            <person name="Yoshida K."/>
            <person name="Sommer R.J."/>
        </authorList>
    </citation>
    <scope>NUCLEOTIDE SEQUENCE</scope>
    <source>
        <strain evidence="2">RS0144</strain>
    </source>
</reference>
<evidence type="ECO:0000313" key="3">
    <source>
        <dbReference type="Proteomes" id="UP001432027"/>
    </source>
</evidence>
<feature type="non-terminal residue" evidence="2">
    <location>
        <position position="1"/>
    </location>
</feature>
<evidence type="ECO:0000313" key="2">
    <source>
        <dbReference type="EMBL" id="GMS78470.1"/>
    </source>
</evidence>
<keyword evidence="1" id="KW-0812">Transmembrane</keyword>
<proteinExistence type="predicted"/>
<keyword evidence="1" id="KW-1133">Transmembrane helix</keyword>
<accession>A0AAV5S7L9</accession>
<organism evidence="2 3">
    <name type="scientific">Pristionchus entomophagus</name>
    <dbReference type="NCBI Taxonomy" id="358040"/>
    <lineage>
        <taxon>Eukaryota</taxon>
        <taxon>Metazoa</taxon>
        <taxon>Ecdysozoa</taxon>
        <taxon>Nematoda</taxon>
        <taxon>Chromadorea</taxon>
        <taxon>Rhabditida</taxon>
        <taxon>Rhabditina</taxon>
        <taxon>Diplogasteromorpha</taxon>
        <taxon>Diplogasteroidea</taxon>
        <taxon>Neodiplogasteridae</taxon>
        <taxon>Pristionchus</taxon>
    </lineage>
</organism>
<name>A0AAV5S7L9_9BILA</name>
<keyword evidence="3" id="KW-1185">Reference proteome</keyword>
<protein>
    <submittedName>
        <fullName evidence="2">Uncharacterized protein</fullName>
    </submittedName>
</protein>
<dbReference type="EMBL" id="BTSX01000001">
    <property type="protein sequence ID" value="GMS78470.1"/>
    <property type="molecule type" value="Genomic_DNA"/>
</dbReference>
<sequence length="62" mass="6911">DFAAADGGANGYRPNRIAVHDMSDNDEDCTHTRDLRRQSYCAETCHILTSLLSLAVVFFHLV</sequence>
<feature type="non-terminal residue" evidence="2">
    <location>
        <position position="62"/>
    </location>
</feature>